<organism evidence="7 8">
    <name type="scientific">Larimichthys crocea</name>
    <name type="common">Large yellow croaker</name>
    <name type="synonym">Pseudosciaena crocea</name>
    <dbReference type="NCBI Taxonomy" id="215358"/>
    <lineage>
        <taxon>Eukaryota</taxon>
        <taxon>Metazoa</taxon>
        <taxon>Chordata</taxon>
        <taxon>Craniata</taxon>
        <taxon>Vertebrata</taxon>
        <taxon>Euteleostomi</taxon>
        <taxon>Actinopterygii</taxon>
        <taxon>Neopterygii</taxon>
        <taxon>Teleostei</taxon>
        <taxon>Neoteleostei</taxon>
        <taxon>Acanthomorphata</taxon>
        <taxon>Eupercaria</taxon>
        <taxon>Sciaenidae</taxon>
        <taxon>Larimichthys</taxon>
    </lineage>
</organism>
<comment type="similarity">
    <text evidence="2">Belongs to the IL-17 family.</text>
</comment>
<name>A0A6G0J2V5_LARCR</name>
<dbReference type="EMBL" id="REGW02000004">
    <property type="protein sequence ID" value="KAE8297802.1"/>
    <property type="molecule type" value="Genomic_DNA"/>
</dbReference>
<gene>
    <name evidence="7" type="ORF">D5F01_LYC04446</name>
</gene>
<evidence type="ECO:0000256" key="5">
    <source>
        <dbReference type="ARBA" id="ARBA00022729"/>
    </source>
</evidence>
<feature type="region of interest" description="Disordered" evidence="6">
    <location>
        <begin position="83"/>
        <end position="104"/>
    </location>
</feature>
<feature type="region of interest" description="Disordered" evidence="6">
    <location>
        <begin position="1"/>
        <end position="47"/>
    </location>
</feature>
<dbReference type="Proteomes" id="UP000424527">
    <property type="component" value="Unassembled WGS sequence"/>
</dbReference>
<dbReference type="Gene3D" id="2.10.90.10">
    <property type="entry name" value="Cystine-knot cytokines"/>
    <property type="match status" value="1"/>
</dbReference>
<evidence type="ECO:0000256" key="4">
    <source>
        <dbReference type="ARBA" id="ARBA00022525"/>
    </source>
</evidence>
<proteinExistence type="inferred from homology"/>
<evidence type="ECO:0000256" key="3">
    <source>
        <dbReference type="ARBA" id="ARBA00022514"/>
    </source>
</evidence>
<comment type="caution">
    <text evidence="7">The sequence shown here is derived from an EMBL/GenBank/DDBJ whole genome shotgun (WGS) entry which is preliminary data.</text>
</comment>
<evidence type="ECO:0000256" key="2">
    <source>
        <dbReference type="ARBA" id="ARBA00007236"/>
    </source>
</evidence>
<evidence type="ECO:0000313" key="8">
    <source>
        <dbReference type="Proteomes" id="UP000424527"/>
    </source>
</evidence>
<protein>
    <submittedName>
        <fullName evidence="7">Interleukin-17F</fullName>
    </submittedName>
</protein>
<keyword evidence="8" id="KW-1185">Reference proteome</keyword>
<dbReference type="Pfam" id="PF06083">
    <property type="entry name" value="IL17"/>
    <property type="match status" value="1"/>
</dbReference>
<dbReference type="GO" id="GO:0005615">
    <property type="term" value="C:extracellular space"/>
    <property type="evidence" value="ECO:0007669"/>
    <property type="project" value="UniProtKB-KW"/>
</dbReference>
<dbReference type="SUPFAM" id="SSF57501">
    <property type="entry name" value="Cystine-knot cytokines"/>
    <property type="match status" value="1"/>
</dbReference>
<keyword evidence="3" id="KW-0202">Cytokine</keyword>
<dbReference type="GO" id="GO:0006954">
    <property type="term" value="P:inflammatory response"/>
    <property type="evidence" value="ECO:0007669"/>
    <property type="project" value="InterPro"/>
</dbReference>
<evidence type="ECO:0000256" key="1">
    <source>
        <dbReference type="ARBA" id="ARBA00004613"/>
    </source>
</evidence>
<dbReference type="InterPro" id="IPR010345">
    <property type="entry name" value="IL-17_fam"/>
</dbReference>
<keyword evidence="4" id="KW-0964">Secreted</keyword>
<sequence length="218" mass="24180">MFGGETDRKREVSVIADKHRPTNQTRSEPSWQRGLKHTTRADSDDAAVQTDLSHNTTANQAACVALMMTMMMMMMIQEAAAMPKAGGQSKHSGKTHKKPSEDVSVETVPLQLDASALVAAKIIRPLENASISPWTYNVSHDESLFPPMLSEARCLLQGCLDSKGQEDLNLESRPIMHQVLLLRRVRSAGSAHSYHYRLESRLITVGCTCVRPVVQRQE</sequence>
<keyword evidence="5" id="KW-0732">Signal</keyword>
<dbReference type="GO" id="GO:0005125">
    <property type="term" value="F:cytokine activity"/>
    <property type="evidence" value="ECO:0007669"/>
    <property type="project" value="UniProtKB-KW"/>
</dbReference>
<accession>A0A6G0J2V5</accession>
<evidence type="ECO:0000256" key="6">
    <source>
        <dbReference type="SAM" id="MobiDB-lite"/>
    </source>
</evidence>
<dbReference type="InterPro" id="IPR020440">
    <property type="entry name" value="IL-17_chr"/>
</dbReference>
<dbReference type="AlphaFoldDB" id="A0A6G0J2V5"/>
<comment type="subcellular location">
    <subcellularLocation>
        <location evidence="1">Secreted</location>
    </subcellularLocation>
</comment>
<feature type="compositionally biased region" description="Basic and acidic residues" evidence="6">
    <location>
        <begin position="1"/>
        <end position="20"/>
    </location>
</feature>
<dbReference type="InterPro" id="IPR029034">
    <property type="entry name" value="Cystine-knot_cytokine"/>
</dbReference>
<reference evidence="7 8" key="1">
    <citation type="submission" date="2019-07" db="EMBL/GenBank/DDBJ databases">
        <title>Chromosome genome assembly for large yellow croaker.</title>
        <authorList>
            <person name="Xiao S."/>
        </authorList>
    </citation>
    <scope>NUCLEOTIDE SEQUENCE [LARGE SCALE GENOMIC DNA]</scope>
    <source>
        <strain evidence="7">JMULYC20181020</strain>
        <tissue evidence="7">Muscle</tissue>
    </source>
</reference>
<dbReference type="PRINTS" id="PR01932">
    <property type="entry name" value="INTRLEUKIN17"/>
</dbReference>
<evidence type="ECO:0000313" key="7">
    <source>
        <dbReference type="EMBL" id="KAE8297802.1"/>
    </source>
</evidence>